<comment type="caution">
    <text evidence="3">The sequence shown here is derived from an EMBL/GenBank/DDBJ whole genome shotgun (WGS) entry which is preliminary data.</text>
</comment>
<feature type="region of interest" description="Disordered" evidence="1">
    <location>
        <begin position="59"/>
        <end position="84"/>
    </location>
</feature>
<sequence>MKTSLFAIPAIAMFALTACEAEPSEADDQVEVMTEGSTVIDGEVDEPQEVIPQTVEAPMAQEGMESDSVLAEDNPGESGDDSEM</sequence>
<evidence type="ECO:0000256" key="1">
    <source>
        <dbReference type="SAM" id="MobiDB-lite"/>
    </source>
</evidence>
<protein>
    <recommendedName>
        <fullName evidence="5">Secreted protein</fullName>
    </recommendedName>
</protein>
<evidence type="ECO:0008006" key="5">
    <source>
        <dbReference type="Google" id="ProtNLM"/>
    </source>
</evidence>
<accession>A0ABS0N6Z8</accession>
<dbReference type="EMBL" id="JAEANY010000004">
    <property type="protein sequence ID" value="MBH5323540.1"/>
    <property type="molecule type" value="Genomic_DNA"/>
</dbReference>
<organism evidence="3 4">
    <name type="scientific">Aurantiacibacter sediminis</name>
    <dbReference type="NCBI Taxonomy" id="2793064"/>
    <lineage>
        <taxon>Bacteria</taxon>
        <taxon>Pseudomonadati</taxon>
        <taxon>Pseudomonadota</taxon>
        <taxon>Alphaproteobacteria</taxon>
        <taxon>Sphingomonadales</taxon>
        <taxon>Erythrobacteraceae</taxon>
        <taxon>Aurantiacibacter</taxon>
    </lineage>
</organism>
<name>A0ABS0N6Z8_9SPHN</name>
<evidence type="ECO:0000256" key="2">
    <source>
        <dbReference type="SAM" id="SignalP"/>
    </source>
</evidence>
<dbReference type="Proteomes" id="UP000602442">
    <property type="component" value="Unassembled WGS sequence"/>
</dbReference>
<feature type="chain" id="PRO_5046658541" description="Secreted protein" evidence="2">
    <location>
        <begin position="21"/>
        <end position="84"/>
    </location>
</feature>
<gene>
    <name evidence="3" type="ORF">I5L03_13200</name>
</gene>
<keyword evidence="4" id="KW-1185">Reference proteome</keyword>
<feature type="signal peptide" evidence="2">
    <location>
        <begin position="1"/>
        <end position="20"/>
    </location>
</feature>
<proteinExistence type="predicted"/>
<keyword evidence="2" id="KW-0732">Signal</keyword>
<evidence type="ECO:0000313" key="3">
    <source>
        <dbReference type="EMBL" id="MBH5323540.1"/>
    </source>
</evidence>
<evidence type="ECO:0000313" key="4">
    <source>
        <dbReference type="Proteomes" id="UP000602442"/>
    </source>
</evidence>
<dbReference type="PROSITE" id="PS51257">
    <property type="entry name" value="PROKAR_LIPOPROTEIN"/>
    <property type="match status" value="1"/>
</dbReference>
<reference evidence="3 4" key="1">
    <citation type="submission" date="2020-11" db="EMBL/GenBank/DDBJ databases">
        <title>Erythrobacter sediminis sp. nov., a marine bacterium from a tidal flat of Garorim Bay.</title>
        <authorList>
            <person name="Kim D."/>
            <person name="Yoo Y."/>
            <person name="Kim J.-J."/>
        </authorList>
    </citation>
    <scope>NUCLEOTIDE SEQUENCE [LARGE SCALE GENOMIC DNA]</scope>
    <source>
        <strain evidence="3 4">JGD-13</strain>
    </source>
</reference>
<dbReference type="RefSeq" id="WP_197922553.1">
    <property type="nucleotide sequence ID" value="NZ_CAWPTA010000009.1"/>
</dbReference>
<feature type="compositionally biased region" description="Acidic residues" evidence="1">
    <location>
        <begin position="74"/>
        <end position="84"/>
    </location>
</feature>